<evidence type="ECO:0000313" key="1">
    <source>
        <dbReference type="EMBL" id="AYD81593.1"/>
    </source>
</evidence>
<dbReference type="KEGG" id="vg:55811045"/>
<dbReference type="GeneID" id="55811045"/>
<sequence length="78" mass="8567">MNAYEYKTVKVPRSGKARTKALNAYGAQGWELTNTTDAWQHTVTVSLRRPLAAEAVVKPKPPSLLGLIFQALANRTAK</sequence>
<accession>A0A386K8Q2</accession>
<reference evidence="1 2" key="1">
    <citation type="submission" date="2018-08" db="EMBL/GenBank/DDBJ databases">
        <authorList>
            <person name="Edupali M."/>
            <person name="Eltaeb M."/>
            <person name="Griswold I."/>
            <person name="Han P."/>
            <person name="Iszauk E."/>
            <person name="Joshi S."/>
            <person name="Kim Y."/>
            <person name="Krakopolsky K."/>
            <person name="Kubyshko V."/>
            <person name="Lee J."/>
            <person name="Lee N.Y."/>
            <person name="Lumaj G."/>
            <person name="Muskovitz J."/>
            <person name="Ning J."/>
            <person name="Noll E."/>
            <person name="Persaud B."/>
            <person name="Shankar N."/>
            <person name="Shim K."/>
            <person name="Srinivasan C."/>
            <person name="Yoon I."/>
            <person name="Zhang S."/>
            <person name="Ziausyte U."/>
            <person name="Jarvik J.W."/>
            <person name="Mcguier N."/>
            <person name="Lopez A.J."/>
            <person name="Garlena R.A."/>
            <person name="Russell D.A."/>
            <person name="Pope W.H."/>
            <person name="Jacobs-Sera D."/>
            <person name="Hatfull G.F."/>
        </authorList>
    </citation>
    <scope>NUCLEOTIDE SEQUENCE [LARGE SCALE GENOMIC DNA]</scope>
</reference>
<protein>
    <recommendedName>
        <fullName evidence="3">DUF4177 domain-containing protein</fullName>
    </recommendedName>
</protein>
<name>A0A386K8Q2_9CAUD</name>
<dbReference type="Pfam" id="PF13783">
    <property type="entry name" value="DUF4177"/>
    <property type="match status" value="1"/>
</dbReference>
<evidence type="ECO:0000313" key="2">
    <source>
        <dbReference type="Proteomes" id="UP000278416"/>
    </source>
</evidence>
<dbReference type="EMBL" id="MH744419">
    <property type="protein sequence ID" value="AYD81593.1"/>
    <property type="molecule type" value="Genomic_DNA"/>
</dbReference>
<organism evidence="1 2">
    <name type="scientific">Arthrobacter phage KBurrousTX</name>
    <dbReference type="NCBI Taxonomy" id="2315608"/>
    <lineage>
        <taxon>Viruses</taxon>
        <taxon>Duplodnaviria</taxon>
        <taxon>Heunggongvirae</taxon>
        <taxon>Uroviricota</taxon>
        <taxon>Caudoviricetes</taxon>
        <taxon>Klausavirus</taxon>
        <taxon>Klausavirus kburrousTX</taxon>
    </lineage>
</organism>
<dbReference type="RefSeq" id="YP_009881772.1">
    <property type="nucleotide sequence ID" value="NC_049442.1"/>
</dbReference>
<gene>
    <name evidence="1" type="primary">99</name>
    <name evidence="1" type="ORF">KBurrousTX_99</name>
</gene>
<evidence type="ECO:0008006" key="3">
    <source>
        <dbReference type="Google" id="ProtNLM"/>
    </source>
</evidence>
<dbReference type="Proteomes" id="UP000278416">
    <property type="component" value="Segment"/>
</dbReference>
<proteinExistence type="predicted"/>
<dbReference type="InterPro" id="IPR025234">
    <property type="entry name" value="YjzH-like"/>
</dbReference>
<keyword evidence="2" id="KW-1185">Reference proteome</keyword>